<dbReference type="InterPro" id="IPR027589">
    <property type="entry name" value="Choice_anch_B"/>
</dbReference>
<dbReference type="GO" id="GO:0005576">
    <property type="term" value="C:extracellular region"/>
    <property type="evidence" value="ECO:0007669"/>
    <property type="project" value="TreeGrafter"/>
</dbReference>
<organism evidence="2 3">
    <name type="scientific">Amanita thiersii Skay4041</name>
    <dbReference type="NCBI Taxonomy" id="703135"/>
    <lineage>
        <taxon>Eukaryota</taxon>
        <taxon>Fungi</taxon>
        <taxon>Dikarya</taxon>
        <taxon>Basidiomycota</taxon>
        <taxon>Agaricomycotina</taxon>
        <taxon>Agaricomycetes</taxon>
        <taxon>Agaricomycetidae</taxon>
        <taxon>Agaricales</taxon>
        <taxon>Pluteineae</taxon>
        <taxon>Amanitaceae</taxon>
        <taxon>Amanita</taxon>
    </lineage>
</organism>
<keyword evidence="1" id="KW-0732">Signal</keyword>
<dbReference type="NCBIfam" id="TIGR04312">
    <property type="entry name" value="choice_anch_B"/>
    <property type="match status" value="1"/>
</dbReference>
<dbReference type="PANTHER" id="PTHR38787">
    <property type="entry name" value="REGULATORY P DOMAIN-CONTAINING PROTEIN"/>
    <property type="match status" value="1"/>
</dbReference>
<dbReference type="OrthoDB" id="2099887at2759"/>
<dbReference type="PANTHER" id="PTHR38787:SF3">
    <property type="entry name" value="REGULATORY P DOMAIN-CONTAINING PROTEIN"/>
    <property type="match status" value="1"/>
</dbReference>
<name>A0A2A9NH95_9AGAR</name>
<evidence type="ECO:0000313" key="3">
    <source>
        <dbReference type="Proteomes" id="UP000242287"/>
    </source>
</evidence>
<dbReference type="STRING" id="703135.A0A2A9NH95"/>
<feature type="chain" id="PRO_5012315318" evidence="1">
    <location>
        <begin position="23"/>
        <end position="500"/>
    </location>
</feature>
<dbReference type="Proteomes" id="UP000242287">
    <property type="component" value="Unassembled WGS sequence"/>
</dbReference>
<feature type="signal peptide" evidence="1">
    <location>
        <begin position="1"/>
        <end position="22"/>
    </location>
</feature>
<accession>A0A2A9NH95</accession>
<dbReference type="AlphaFoldDB" id="A0A2A9NH95"/>
<evidence type="ECO:0000256" key="1">
    <source>
        <dbReference type="SAM" id="SignalP"/>
    </source>
</evidence>
<sequence>MWLTSSASLVVAFSLSPSIIFAANGAVVAGRASEALLQSQYDSGQVMDSLMTAKMASWKHLSPQNYTSFNKFAPCVDGFVKIGKGSPNDTFACKNLDLTGFLTHRDLGSKKESTLIGSSIWGYTTEDGREFIAIGQIDGASFAEIVGKGPWNDQGKPEGSLDYIGRLPAYSVPSLWREIKGYKNYAIIGSEAVGHGIQIFDFNKLLEVRPDSFSNATKVFNKDTDAYHFADLPIGRSHNVVNAEASEHIVAVGSLPRNDTCGAGLIFIDMKDPSTPTKTGCAAGDGYVHDAQCLIYHGPDKKYEGTEICYGYNEDTLTIYNVTDKTTTNVISRVTYEGAAYIHQGWVLDSHNQAFLLLDDEYDEYNKTGVAKDQHATTYIWNISSLEKPVMTGYYQSPVVAVDHNQYVKNMFTYQSNYASGLRILDVSSVPSDPTGAGIEQVAFFDIFPDDDAAPVADFVGTWSNYPYFKSGHIAVNTIERGVFVVKRSENVDKGVRAEF</sequence>
<evidence type="ECO:0000313" key="2">
    <source>
        <dbReference type="EMBL" id="PFH49428.1"/>
    </source>
</evidence>
<keyword evidence="3" id="KW-1185">Reference proteome</keyword>
<protein>
    <submittedName>
        <fullName evidence="2">Uncharacterized protein</fullName>
    </submittedName>
</protein>
<gene>
    <name evidence="2" type="ORF">AMATHDRAFT_48754</name>
</gene>
<dbReference type="EMBL" id="KZ302030">
    <property type="protein sequence ID" value="PFH49428.1"/>
    <property type="molecule type" value="Genomic_DNA"/>
</dbReference>
<proteinExistence type="predicted"/>
<reference evidence="2 3" key="1">
    <citation type="submission" date="2014-02" db="EMBL/GenBank/DDBJ databases">
        <title>Transposable element dynamics among asymbiotic and ectomycorrhizal Amanita fungi.</title>
        <authorList>
            <consortium name="DOE Joint Genome Institute"/>
            <person name="Hess J."/>
            <person name="Skrede I."/>
            <person name="Wolfe B."/>
            <person name="LaButti K."/>
            <person name="Ohm R.A."/>
            <person name="Grigoriev I.V."/>
            <person name="Pringle A."/>
        </authorList>
    </citation>
    <scope>NUCLEOTIDE SEQUENCE [LARGE SCALE GENOMIC DNA]</scope>
    <source>
        <strain evidence="2 3">SKay4041</strain>
    </source>
</reference>